<dbReference type="InterPro" id="IPR014911">
    <property type="entry name" value="PilS_N"/>
</dbReference>
<dbReference type="AlphaFoldDB" id="A0A7W4I552"/>
<dbReference type="SUPFAM" id="SSF54523">
    <property type="entry name" value="Pili subunits"/>
    <property type="match status" value="1"/>
</dbReference>
<reference evidence="2 3" key="1">
    <citation type="submission" date="2020-04" db="EMBL/GenBank/DDBJ databases">
        <title>Description of novel Gluconacetobacter.</title>
        <authorList>
            <person name="Sombolestani A."/>
        </authorList>
    </citation>
    <scope>NUCLEOTIDE SEQUENCE [LARGE SCALE GENOMIC DNA]</scope>
    <source>
        <strain evidence="2 3">LMG 7603</strain>
    </source>
</reference>
<dbReference type="RefSeq" id="WP_183115850.1">
    <property type="nucleotide sequence ID" value="NZ_JABEQG010000016.1"/>
</dbReference>
<dbReference type="InterPro" id="IPR045584">
    <property type="entry name" value="Pilin-like"/>
</dbReference>
<sequence length="170" mass="16611">MERIAGVLIAALLGALALGYVSLKGAAGYSGTYLNAAISDATEIANNAKADLGSNGVGAADYSGLDNQTAISGKMIPDGMVSNGSSTITGPWPGSTVTVSGSGSTITEAWTGVDAASCTQFAESQKTIDVAVNGTTVAIGAGTSGAALSITSACQAGSQQTSTITFTYQG</sequence>
<evidence type="ECO:0000313" key="2">
    <source>
        <dbReference type="EMBL" id="MBB2156619.1"/>
    </source>
</evidence>
<evidence type="ECO:0000313" key="3">
    <source>
        <dbReference type="Proteomes" id="UP000550787"/>
    </source>
</evidence>
<dbReference type="Pfam" id="PF08805">
    <property type="entry name" value="PilS"/>
    <property type="match status" value="1"/>
</dbReference>
<organism evidence="2 3">
    <name type="scientific">Gluconacetobacter diazotrophicus</name>
    <name type="common">Acetobacter diazotrophicus</name>
    <dbReference type="NCBI Taxonomy" id="33996"/>
    <lineage>
        <taxon>Bacteria</taxon>
        <taxon>Pseudomonadati</taxon>
        <taxon>Pseudomonadota</taxon>
        <taxon>Alphaproteobacteria</taxon>
        <taxon>Acetobacterales</taxon>
        <taxon>Acetobacteraceae</taxon>
        <taxon>Gluconacetobacter</taxon>
    </lineage>
</organism>
<protein>
    <recommendedName>
        <fullName evidence="1">Type 4 secretion system PilS N-terminal domain-containing protein</fullName>
    </recommendedName>
</protein>
<proteinExistence type="predicted"/>
<dbReference type="EMBL" id="JABEQG010000016">
    <property type="protein sequence ID" value="MBB2156619.1"/>
    <property type="molecule type" value="Genomic_DNA"/>
</dbReference>
<gene>
    <name evidence="2" type="ORF">HLH33_09910</name>
</gene>
<name>A0A7W4I552_GLUDI</name>
<feature type="domain" description="Type 4 secretion system PilS N-terminal" evidence="1">
    <location>
        <begin position="57"/>
        <end position="167"/>
    </location>
</feature>
<dbReference type="Gene3D" id="3.30.1690.10">
    <property type="entry name" value="TcpA-like pilin"/>
    <property type="match status" value="1"/>
</dbReference>
<comment type="caution">
    <text evidence="2">The sequence shown here is derived from an EMBL/GenBank/DDBJ whole genome shotgun (WGS) entry which is preliminary data.</text>
</comment>
<accession>A0A7W4I552</accession>
<dbReference type="Proteomes" id="UP000550787">
    <property type="component" value="Unassembled WGS sequence"/>
</dbReference>
<evidence type="ECO:0000259" key="1">
    <source>
        <dbReference type="Pfam" id="PF08805"/>
    </source>
</evidence>